<dbReference type="AlphaFoldDB" id="A0A3M7SQ99"/>
<keyword evidence="6 7" id="KW-0012">Acyltransferase</keyword>
<evidence type="ECO:0000256" key="5">
    <source>
        <dbReference type="ARBA" id="ARBA00023136"/>
    </source>
</evidence>
<keyword evidence="4 7" id="KW-1133">Transmembrane helix</keyword>
<comment type="domain">
    <text evidence="7">The DHHC domain is required for palmitoyltransferase activity.</text>
</comment>
<dbReference type="InterPro" id="IPR039859">
    <property type="entry name" value="PFA4/ZDH16/20/ERF2-like"/>
</dbReference>
<evidence type="ECO:0000256" key="7">
    <source>
        <dbReference type="RuleBase" id="RU079119"/>
    </source>
</evidence>
<dbReference type="Pfam" id="PF01529">
    <property type="entry name" value="DHHC"/>
    <property type="match status" value="1"/>
</dbReference>
<reference evidence="9 10" key="1">
    <citation type="journal article" date="2018" name="Sci. Rep.">
        <title>Genomic signatures of local adaptation to the degree of environmental predictability in rotifers.</title>
        <authorList>
            <person name="Franch-Gras L."/>
            <person name="Hahn C."/>
            <person name="Garcia-Roger E.M."/>
            <person name="Carmona M.J."/>
            <person name="Serra M."/>
            <person name="Gomez A."/>
        </authorList>
    </citation>
    <scope>NUCLEOTIDE SEQUENCE [LARGE SCALE GENOMIC DNA]</scope>
    <source>
        <strain evidence="9">HYR1</strain>
    </source>
</reference>
<keyword evidence="2 7" id="KW-0808">Transferase</keyword>
<keyword evidence="3 7" id="KW-0812">Transmembrane</keyword>
<evidence type="ECO:0000256" key="4">
    <source>
        <dbReference type="ARBA" id="ARBA00022989"/>
    </source>
</evidence>
<comment type="catalytic activity">
    <reaction evidence="7">
        <text>L-cysteinyl-[protein] + hexadecanoyl-CoA = S-hexadecanoyl-L-cysteinyl-[protein] + CoA</text>
        <dbReference type="Rhea" id="RHEA:36683"/>
        <dbReference type="Rhea" id="RHEA-COMP:10131"/>
        <dbReference type="Rhea" id="RHEA-COMP:11032"/>
        <dbReference type="ChEBI" id="CHEBI:29950"/>
        <dbReference type="ChEBI" id="CHEBI:57287"/>
        <dbReference type="ChEBI" id="CHEBI:57379"/>
        <dbReference type="ChEBI" id="CHEBI:74151"/>
        <dbReference type="EC" id="2.3.1.225"/>
    </reaction>
</comment>
<feature type="transmembrane region" description="Helical" evidence="7">
    <location>
        <begin position="76"/>
        <end position="96"/>
    </location>
</feature>
<sequence length="435" mass="50979">MFKTYFLLLIPSKKPHKIDKTVNIITIIANIPAKTIADKLFLPQATYAFILAFFRASFFAQFTRKQIFLRMLSNKLARFFTLIFLLNSYFVYLYYFCYDYLLLIRKEIKISVVYMGIFNLIFCLVMWLFLLVAFKPYSSVNKQFSLDKKMLKKLNSKIKSRNDEARLTCEQNLLLVDHIETMNLQISTRNGFGQVNVCFKCKIIRPDRCYHCSKCSVCILRRDHHCPLLNNMTLGDFVKLYRMLDQIRSLNYLLTFFLIFVSTIPCIFLLINSFYLACINKTSIENNHPPRLEIKSCERLYSDNIFDLGAAENLKQIFGSNILLSVLPIWTSEGDGHHFKLCRLPRFKNYLGVTNPLISSANLLYGLRALDTNNLKNWQLSSNLHIVLSTFKFFRVLINKIIIFSIPIYNFYAFLQFNYSGVPDLLVVREGRIKR</sequence>
<dbReference type="GO" id="GO:0016020">
    <property type="term" value="C:membrane"/>
    <property type="evidence" value="ECO:0007669"/>
    <property type="project" value="UniProtKB-SubCell"/>
</dbReference>
<organism evidence="9 10">
    <name type="scientific">Brachionus plicatilis</name>
    <name type="common">Marine rotifer</name>
    <name type="synonym">Brachionus muelleri</name>
    <dbReference type="NCBI Taxonomy" id="10195"/>
    <lineage>
        <taxon>Eukaryota</taxon>
        <taxon>Metazoa</taxon>
        <taxon>Spiralia</taxon>
        <taxon>Gnathifera</taxon>
        <taxon>Rotifera</taxon>
        <taxon>Eurotatoria</taxon>
        <taxon>Monogononta</taxon>
        <taxon>Pseudotrocha</taxon>
        <taxon>Ploima</taxon>
        <taxon>Brachionidae</taxon>
        <taxon>Brachionus</taxon>
    </lineage>
</organism>
<name>A0A3M7SQ99_BRAPC</name>
<dbReference type="InterPro" id="IPR001594">
    <property type="entry name" value="Palmitoyltrfase_DHHC"/>
</dbReference>
<feature type="transmembrane region" description="Helical" evidence="7">
    <location>
        <begin position="45"/>
        <end position="64"/>
    </location>
</feature>
<dbReference type="GO" id="GO:0019706">
    <property type="term" value="F:protein-cysteine S-palmitoyltransferase activity"/>
    <property type="evidence" value="ECO:0007669"/>
    <property type="project" value="UniProtKB-EC"/>
</dbReference>
<proteinExistence type="inferred from homology"/>
<evidence type="ECO:0000256" key="1">
    <source>
        <dbReference type="ARBA" id="ARBA00004141"/>
    </source>
</evidence>
<dbReference type="OrthoDB" id="302728at2759"/>
<evidence type="ECO:0000256" key="3">
    <source>
        <dbReference type="ARBA" id="ARBA00022692"/>
    </source>
</evidence>
<feature type="transmembrane region" description="Helical" evidence="7">
    <location>
        <begin position="108"/>
        <end position="134"/>
    </location>
</feature>
<dbReference type="EMBL" id="REGN01000960">
    <property type="protein sequence ID" value="RNA37906.1"/>
    <property type="molecule type" value="Genomic_DNA"/>
</dbReference>
<evidence type="ECO:0000259" key="8">
    <source>
        <dbReference type="Pfam" id="PF01529"/>
    </source>
</evidence>
<evidence type="ECO:0000256" key="2">
    <source>
        <dbReference type="ARBA" id="ARBA00022679"/>
    </source>
</evidence>
<dbReference type="EC" id="2.3.1.225" evidence="7"/>
<comment type="caution">
    <text evidence="9">The sequence shown here is derived from an EMBL/GenBank/DDBJ whole genome shotgun (WGS) entry which is preliminary data.</text>
</comment>
<feature type="transmembrane region" description="Helical" evidence="7">
    <location>
        <begin position="252"/>
        <end position="277"/>
    </location>
</feature>
<accession>A0A3M7SQ99</accession>
<evidence type="ECO:0000313" key="9">
    <source>
        <dbReference type="EMBL" id="RNA37906.1"/>
    </source>
</evidence>
<protein>
    <recommendedName>
        <fullName evidence="7">Palmitoyltransferase</fullName>
        <ecNumber evidence="7">2.3.1.225</ecNumber>
    </recommendedName>
</protein>
<evidence type="ECO:0000256" key="6">
    <source>
        <dbReference type="ARBA" id="ARBA00023315"/>
    </source>
</evidence>
<comment type="subcellular location">
    <subcellularLocation>
        <location evidence="1">Membrane</location>
        <topology evidence="1">Multi-pass membrane protein</topology>
    </subcellularLocation>
</comment>
<dbReference type="PROSITE" id="PS50216">
    <property type="entry name" value="DHHC"/>
    <property type="match status" value="1"/>
</dbReference>
<keyword evidence="5 7" id="KW-0472">Membrane</keyword>
<dbReference type="STRING" id="10195.A0A3M7SQ99"/>
<dbReference type="Proteomes" id="UP000276133">
    <property type="component" value="Unassembled WGS sequence"/>
</dbReference>
<keyword evidence="10" id="KW-1185">Reference proteome</keyword>
<gene>
    <name evidence="9" type="ORF">BpHYR1_047028</name>
</gene>
<evidence type="ECO:0000313" key="10">
    <source>
        <dbReference type="Proteomes" id="UP000276133"/>
    </source>
</evidence>
<feature type="domain" description="Palmitoyltransferase DHHC" evidence="8">
    <location>
        <begin position="194"/>
        <end position="231"/>
    </location>
</feature>
<dbReference type="PANTHER" id="PTHR12246">
    <property type="entry name" value="PALMITOYLTRANSFERASE ZDHHC16"/>
    <property type="match status" value="1"/>
</dbReference>
<comment type="similarity">
    <text evidence="7">Belongs to the DHHC palmitoyltransferase family.</text>
</comment>